<accession>A0ACC7NR97</accession>
<name>A0ACC7NR97_9BURK</name>
<dbReference type="EMBL" id="JAQQDW010000269">
    <property type="protein sequence ID" value="MFM0109510.1"/>
    <property type="molecule type" value="Genomic_DNA"/>
</dbReference>
<organism evidence="1 2">
    <name type="scientific">Paraburkholderia rhynchosiae</name>
    <dbReference type="NCBI Taxonomy" id="487049"/>
    <lineage>
        <taxon>Bacteria</taxon>
        <taxon>Pseudomonadati</taxon>
        <taxon>Pseudomonadota</taxon>
        <taxon>Betaproteobacteria</taxon>
        <taxon>Burkholderiales</taxon>
        <taxon>Burkholderiaceae</taxon>
        <taxon>Paraburkholderia</taxon>
    </lineage>
</organism>
<gene>
    <name evidence="1" type="ORF">PQR01_40720</name>
</gene>
<comment type="caution">
    <text evidence="1">The sequence shown here is derived from an EMBL/GenBank/DDBJ whole genome shotgun (WGS) entry which is preliminary data.</text>
</comment>
<evidence type="ECO:0000313" key="2">
    <source>
        <dbReference type="Proteomes" id="UP001629235"/>
    </source>
</evidence>
<sequence length="133" mass="14560">MVTKARNLKKPRRGPALSKQMLLPLPLPLVKDLSLVSHLALASFQSGHGSQHLLYQLIRTTYLSYLMWNEGLGAGNYQLYCDAEREMEAIAAVHAGGGPWTLSEDASSILEKIVCIYDVQLGGISGGLFTRCQ</sequence>
<evidence type="ECO:0000313" key="1">
    <source>
        <dbReference type="EMBL" id="MFM0109510.1"/>
    </source>
</evidence>
<feature type="non-terminal residue" evidence="1">
    <location>
        <position position="133"/>
    </location>
</feature>
<reference evidence="1 2" key="1">
    <citation type="journal article" date="2024" name="Chem. Sci.">
        <title>Discovery of megapolipeptins by genome mining of a Burkholderiales bacteria collection.</title>
        <authorList>
            <person name="Paulo B.S."/>
            <person name="Recchia M.J.J."/>
            <person name="Lee S."/>
            <person name="Fergusson C.H."/>
            <person name="Romanowski S.B."/>
            <person name="Hernandez A."/>
            <person name="Krull N."/>
            <person name="Liu D.Y."/>
            <person name="Cavanagh H."/>
            <person name="Bos A."/>
            <person name="Gray C.A."/>
            <person name="Murphy B.T."/>
            <person name="Linington R.G."/>
            <person name="Eustaquio A.S."/>
        </authorList>
    </citation>
    <scope>NUCLEOTIDE SEQUENCE [LARGE SCALE GENOMIC DNA]</scope>
    <source>
        <strain evidence="1 2">RL18-126-BIB-B</strain>
    </source>
</reference>
<proteinExistence type="predicted"/>
<protein>
    <submittedName>
        <fullName evidence="1">Uncharacterized protein</fullName>
    </submittedName>
</protein>
<keyword evidence="2" id="KW-1185">Reference proteome</keyword>
<dbReference type="Proteomes" id="UP001629235">
    <property type="component" value="Unassembled WGS sequence"/>
</dbReference>